<evidence type="ECO:0000259" key="2">
    <source>
        <dbReference type="Pfam" id="PF07969"/>
    </source>
</evidence>
<dbReference type="Gene3D" id="2.30.40.10">
    <property type="entry name" value="Urease, subunit C, domain 1"/>
    <property type="match status" value="1"/>
</dbReference>
<dbReference type="PANTHER" id="PTHR11647">
    <property type="entry name" value="HYDRANTOINASE/DIHYDROPYRIMIDINASE FAMILY MEMBER"/>
    <property type="match status" value="1"/>
</dbReference>
<dbReference type="AlphaFoldDB" id="A0A6J6YWP7"/>
<evidence type="ECO:0000313" key="4">
    <source>
        <dbReference type="EMBL" id="CAB4812714.1"/>
    </source>
</evidence>
<dbReference type="InterPro" id="IPR013108">
    <property type="entry name" value="Amidohydro_3"/>
</dbReference>
<dbReference type="EMBL" id="CAFABA010000002">
    <property type="protein sequence ID" value="CAB4812714.1"/>
    <property type="molecule type" value="Genomic_DNA"/>
</dbReference>
<dbReference type="GO" id="GO:0016812">
    <property type="term" value="F:hydrolase activity, acting on carbon-nitrogen (but not peptide) bonds, in cyclic amides"/>
    <property type="evidence" value="ECO:0007669"/>
    <property type="project" value="TreeGrafter"/>
</dbReference>
<gene>
    <name evidence="3" type="ORF">UFOPK2754_01216</name>
    <name evidence="4" type="ORF">UFOPK3139_00103</name>
    <name evidence="5" type="ORF">UFOPK3543_01199</name>
    <name evidence="6" type="ORF">UFOPK3967_01218</name>
</gene>
<dbReference type="Pfam" id="PF07969">
    <property type="entry name" value="Amidohydro_3"/>
    <property type="match status" value="1"/>
</dbReference>
<accession>A0A6J6YWP7</accession>
<dbReference type="EMBL" id="CAFBOS010000062">
    <property type="protein sequence ID" value="CAB4994296.1"/>
    <property type="molecule type" value="Genomic_DNA"/>
</dbReference>
<dbReference type="InterPro" id="IPR050378">
    <property type="entry name" value="Metallo-dep_Hydrolases_sf"/>
</dbReference>
<feature type="region of interest" description="Disordered" evidence="1">
    <location>
        <begin position="559"/>
        <end position="581"/>
    </location>
</feature>
<protein>
    <submittedName>
        <fullName evidence="4">Unannotated protein</fullName>
    </submittedName>
</protein>
<evidence type="ECO:0000256" key="1">
    <source>
        <dbReference type="SAM" id="MobiDB-lite"/>
    </source>
</evidence>
<dbReference type="SUPFAM" id="SSF51556">
    <property type="entry name" value="Metallo-dependent hydrolases"/>
    <property type="match status" value="1"/>
</dbReference>
<dbReference type="GO" id="GO:0005829">
    <property type="term" value="C:cytosol"/>
    <property type="evidence" value="ECO:0007669"/>
    <property type="project" value="TreeGrafter"/>
</dbReference>
<dbReference type="EMBL" id="CAEZYR010000037">
    <property type="protein sequence ID" value="CAB4741605.1"/>
    <property type="molecule type" value="Genomic_DNA"/>
</dbReference>
<proteinExistence type="predicted"/>
<dbReference type="InterPro" id="IPR011059">
    <property type="entry name" value="Metal-dep_hydrolase_composite"/>
</dbReference>
<dbReference type="SUPFAM" id="SSF51338">
    <property type="entry name" value="Composite domain of metallo-dependent hydrolases"/>
    <property type="match status" value="1"/>
</dbReference>
<organism evidence="4">
    <name type="scientific">freshwater metagenome</name>
    <dbReference type="NCBI Taxonomy" id="449393"/>
    <lineage>
        <taxon>unclassified sequences</taxon>
        <taxon>metagenomes</taxon>
        <taxon>ecological metagenomes</taxon>
    </lineage>
</organism>
<dbReference type="InterPro" id="IPR032466">
    <property type="entry name" value="Metal_Hydrolase"/>
</dbReference>
<dbReference type="PANTHER" id="PTHR11647:SF1">
    <property type="entry name" value="COLLAPSIN RESPONSE MEDIATOR PROTEIN"/>
    <property type="match status" value="1"/>
</dbReference>
<evidence type="ECO:0000313" key="6">
    <source>
        <dbReference type="EMBL" id="CAB4994296.1"/>
    </source>
</evidence>
<name>A0A6J6YWP7_9ZZZZ</name>
<feature type="domain" description="Amidohydrolase 3" evidence="2">
    <location>
        <begin position="46"/>
        <end position="546"/>
    </location>
</feature>
<reference evidence="4" key="1">
    <citation type="submission" date="2020-05" db="EMBL/GenBank/DDBJ databases">
        <authorList>
            <person name="Chiriac C."/>
            <person name="Salcher M."/>
            <person name="Ghai R."/>
            <person name="Kavagutti S V."/>
        </authorList>
    </citation>
    <scope>NUCLEOTIDE SEQUENCE</scope>
</reference>
<dbReference type="EMBL" id="CAFBMH010000035">
    <property type="protein sequence ID" value="CAB4906772.1"/>
    <property type="molecule type" value="Genomic_DNA"/>
</dbReference>
<evidence type="ECO:0000313" key="5">
    <source>
        <dbReference type="EMBL" id="CAB4906772.1"/>
    </source>
</evidence>
<dbReference type="Gene3D" id="3.20.20.140">
    <property type="entry name" value="Metal-dependent hydrolases"/>
    <property type="match status" value="2"/>
</dbReference>
<sequence length="581" mass="62475">MLDLLLTGGLLVDGTGAPSVLADIGVRDGRIAVVAAPGSITETATETLDVTGLVVGPGFIDVHTHLDAQLLWDSTGSPSLQHGCTTVVCGNCGFSLAPSGPEQADYLTLMLSRVESMPLAALRAAIDWTWTSFDEWLAQFDGNLSVNAGFLVGHSALRRAVLGDDFARTDLTEAERDAILTLVRESLDAGALGFSTSLSTSHLDGQSNPVPSRYAGAEEMLAIADVVRNHEAPVMQITVAGTSSGFQQDEVELLTDISLRSDRPINWNVLMVRADDRAYLDRQLAASDYASERGAMVLALSPPNSNAMRMSFETGAFLYAIPGWGELFRYGPSERIDALRGTEWRDRLQALAQAPEAGVIRGRTQWQLLTLRETWSARNKEWEGHTFGEIAAARNTTPFDAMIDIVVDDELRTGIEGPPMHVTDADWALRADVLCDPRVIVGGSDAGAHVDMFVGATYTTSFLSEVVRERALVALEEAVRLITDRPARLYGLRDRGRVAEGWIADLTIFDPATVANLPAVTVADLPAGSSRLIAEAIGIPHVIVNGVFALRDGQVTDARPGTTLRTGRDTERVSLASARSE</sequence>
<evidence type="ECO:0000313" key="3">
    <source>
        <dbReference type="EMBL" id="CAB4741605.1"/>
    </source>
</evidence>